<proteinExistence type="predicted"/>
<dbReference type="AlphaFoldDB" id="A0A3B1A089"/>
<gene>
    <name evidence="3" type="ORF">MNBD_GAMMA22-2782</name>
</gene>
<dbReference type="Gene3D" id="3.40.30.10">
    <property type="entry name" value="Glutaredoxin"/>
    <property type="match status" value="2"/>
</dbReference>
<accession>A0A3B1A089</accession>
<dbReference type="InterPro" id="IPR051099">
    <property type="entry name" value="AGR/TXD"/>
</dbReference>
<keyword evidence="1" id="KW-0732">Signal</keyword>
<dbReference type="InterPro" id="IPR013766">
    <property type="entry name" value="Thioredoxin_domain"/>
</dbReference>
<reference evidence="3" key="1">
    <citation type="submission" date="2018-06" db="EMBL/GenBank/DDBJ databases">
        <authorList>
            <person name="Zhirakovskaya E."/>
        </authorList>
    </citation>
    <scope>NUCLEOTIDE SEQUENCE</scope>
</reference>
<organism evidence="3">
    <name type="scientific">hydrothermal vent metagenome</name>
    <dbReference type="NCBI Taxonomy" id="652676"/>
    <lineage>
        <taxon>unclassified sequences</taxon>
        <taxon>metagenomes</taxon>
        <taxon>ecological metagenomes</taxon>
    </lineage>
</organism>
<dbReference type="InterPro" id="IPR036249">
    <property type="entry name" value="Thioredoxin-like_sf"/>
</dbReference>
<evidence type="ECO:0000259" key="2">
    <source>
        <dbReference type="PROSITE" id="PS51352"/>
    </source>
</evidence>
<dbReference type="EMBL" id="UOFS01000006">
    <property type="protein sequence ID" value="VAW91619.1"/>
    <property type="molecule type" value="Genomic_DNA"/>
</dbReference>
<dbReference type="CDD" id="cd02951">
    <property type="entry name" value="SoxW"/>
    <property type="match status" value="1"/>
</dbReference>
<name>A0A3B1A089_9ZZZZ</name>
<dbReference type="InterPro" id="IPR012336">
    <property type="entry name" value="Thioredoxin-like_fold"/>
</dbReference>
<dbReference type="PANTHER" id="PTHR15337">
    <property type="entry name" value="ANTERIOR GRADIENT PROTEIN-RELATED"/>
    <property type="match status" value="1"/>
</dbReference>
<dbReference type="InterPro" id="IPR041737">
    <property type="entry name" value="SoxW"/>
</dbReference>
<protein>
    <submittedName>
        <fullName evidence="3">Thioredoxin SoxW</fullName>
    </submittedName>
</protein>
<dbReference type="PROSITE" id="PS51352">
    <property type="entry name" value="THIOREDOXIN_2"/>
    <property type="match status" value="1"/>
</dbReference>
<sequence>MFKSKANYLSIIFIFISNSTLLFAEQKAAYDGARTTEYPKWFKQGFLNLNEDVANAAEQKKRLMLIFHQPGCPYCNALVERNLAQKDIEQKVRKNFDVISMNIWGDREIVNIGNKTFTEKTFALALKIQFTPTILFFNEQGKVVLRLNGYLPPDRFKIAINWAADKSKNKISYRQYVAKHRVKNNNNSVGPLITESYFEKPPYDISKKINNSNKKPYALLFEQKDCPNCSVLHKKVLSEKSTQDIISKFSVIQLDMWADTPLINSKGVKTTAKNLAQQYDVKYAPTFIVFNHEGKEIIRSEAFFKTFHTQGIFHYVLSESYKKQPSFQRYLSKRAEHFVESGVDVDIWGYKGSALPKHK</sequence>
<evidence type="ECO:0000256" key="1">
    <source>
        <dbReference type="ARBA" id="ARBA00022729"/>
    </source>
</evidence>
<dbReference type="SUPFAM" id="SSF52833">
    <property type="entry name" value="Thioredoxin-like"/>
    <property type="match status" value="2"/>
</dbReference>
<dbReference type="PANTHER" id="PTHR15337:SF11">
    <property type="entry name" value="THIOREDOXIN DOMAIN-CONTAINING PROTEIN"/>
    <property type="match status" value="1"/>
</dbReference>
<dbReference type="Pfam" id="PF13098">
    <property type="entry name" value="Thioredoxin_2"/>
    <property type="match status" value="2"/>
</dbReference>
<evidence type="ECO:0000313" key="3">
    <source>
        <dbReference type="EMBL" id="VAW91619.1"/>
    </source>
</evidence>
<feature type="domain" description="Thioredoxin" evidence="2">
    <location>
        <begin position="22"/>
        <end position="165"/>
    </location>
</feature>